<reference evidence="1 2" key="1">
    <citation type="submission" date="2018-05" db="EMBL/GenBank/DDBJ databases">
        <title>Genomic Encyclopedia of Type Strains, Phase IV (KMG-IV): sequencing the most valuable type-strain genomes for metagenomic binning, comparative biology and taxonomic classification.</title>
        <authorList>
            <person name="Goeker M."/>
        </authorList>
    </citation>
    <scope>NUCLEOTIDE SEQUENCE [LARGE SCALE GENOMIC DNA]</scope>
    <source>
        <strain evidence="1 2">DSM 22999</strain>
    </source>
</reference>
<dbReference type="InterPro" id="IPR013321">
    <property type="entry name" value="Arc_rbn_hlx_hlx"/>
</dbReference>
<protein>
    <submittedName>
        <fullName evidence="1">Uncharacterized protein</fullName>
    </submittedName>
</protein>
<comment type="caution">
    <text evidence="1">The sequence shown here is derived from an EMBL/GenBank/DDBJ whole genome shotgun (WGS) entry which is preliminary data.</text>
</comment>
<evidence type="ECO:0000313" key="1">
    <source>
        <dbReference type="EMBL" id="PVX40529.1"/>
    </source>
</evidence>
<dbReference type="Proteomes" id="UP000245909">
    <property type="component" value="Unassembled WGS sequence"/>
</dbReference>
<sequence length="53" mass="6244">MKEKTEKKNITANLPAYLVEWLQSSAKKNYRSVTRELQRCLEESMRNDKANAQ</sequence>
<dbReference type="InterPro" id="IPR010985">
    <property type="entry name" value="Ribbon_hlx_hlx"/>
</dbReference>
<name>A0A2U0TAB5_9PAST</name>
<dbReference type="Gene3D" id="1.10.1220.10">
    <property type="entry name" value="Met repressor-like"/>
    <property type="match status" value="1"/>
</dbReference>
<dbReference type="AlphaFoldDB" id="A0A2U0TAB5"/>
<proteinExistence type="predicted"/>
<dbReference type="EMBL" id="QENU01000003">
    <property type="protein sequence ID" value="PVX40529.1"/>
    <property type="molecule type" value="Genomic_DNA"/>
</dbReference>
<organism evidence="1 2">
    <name type="scientific">Alitibacter langaaensis DSM 22999</name>
    <dbReference type="NCBI Taxonomy" id="1122935"/>
    <lineage>
        <taxon>Bacteria</taxon>
        <taxon>Pseudomonadati</taxon>
        <taxon>Pseudomonadota</taxon>
        <taxon>Gammaproteobacteria</taxon>
        <taxon>Pasteurellales</taxon>
        <taxon>Pasteurellaceae</taxon>
        <taxon>Alitibacter</taxon>
    </lineage>
</organism>
<dbReference type="GO" id="GO:0006355">
    <property type="term" value="P:regulation of DNA-templated transcription"/>
    <property type="evidence" value="ECO:0007669"/>
    <property type="project" value="InterPro"/>
</dbReference>
<dbReference type="SUPFAM" id="SSF47598">
    <property type="entry name" value="Ribbon-helix-helix"/>
    <property type="match status" value="1"/>
</dbReference>
<evidence type="ECO:0000313" key="2">
    <source>
        <dbReference type="Proteomes" id="UP000245909"/>
    </source>
</evidence>
<keyword evidence="2" id="KW-1185">Reference proteome</keyword>
<accession>A0A2U0TAB5</accession>
<gene>
    <name evidence="1" type="ORF">C8D76_103102</name>
</gene>
<dbReference type="RefSeq" id="WP_165814338.1">
    <property type="nucleotide sequence ID" value="NZ_QENU01000003.1"/>
</dbReference>